<keyword evidence="5" id="KW-1185">Reference proteome</keyword>
<dbReference type="SMART" id="SM00066">
    <property type="entry name" value="GAL4"/>
    <property type="match status" value="1"/>
</dbReference>
<dbReference type="InterPro" id="IPR050797">
    <property type="entry name" value="Carb_Metab_Trans_Reg"/>
</dbReference>
<dbReference type="AlphaFoldDB" id="A0AAD7D924"/>
<organism evidence="4 5">
    <name type="scientific">Mycena rosella</name>
    <name type="common">Pink bonnet</name>
    <name type="synonym">Agaricus rosellus</name>
    <dbReference type="NCBI Taxonomy" id="1033263"/>
    <lineage>
        <taxon>Eukaryota</taxon>
        <taxon>Fungi</taxon>
        <taxon>Dikarya</taxon>
        <taxon>Basidiomycota</taxon>
        <taxon>Agaricomycotina</taxon>
        <taxon>Agaricomycetes</taxon>
        <taxon>Agaricomycetidae</taxon>
        <taxon>Agaricales</taxon>
        <taxon>Marasmiineae</taxon>
        <taxon>Mycenaceae</taxon>
        <taxon>Mycena</taxon>
    </lineage>
</organism>
<evidence type="ECO:0000256" key="1">
    <source>
        <dbReference type="ARBA" id="ARBA00023242"/>
    </source>
</evidence>
<dbReference type="GO" id="GO:0008270">
    <property type="term" value="F:zinc ion binding"/>
    <property type="evidence" value="ECO:0007669"/>
    <property type="project" value="InterPro"/>
</dbReference>
<dbReference type="Pfam" id="PF00172">
    <property type="entry name" value="Zn_clus"/>
    <property type="match status" value="1"/>
</dbReference>
<reference evidence="4" key="1">
    <citation type="submission" date="2023-03" db="EMBL/GenBank/DDBJ databases">
        <title>Massive genome expansion in bonnet fungi (Mycena s.s.) driven by repeated elements and novel gene families across ecological guilds.</title>
        <authorList>
            <consortium name="Lawrence Berkeley National Laboratory"/>
            <person name="Harder C.B."/>
            <person name="Miyauchi S."/>
            <person name="Viragh M."/>
            <person name="Kuo A."/>
            <person name="Thoen E."/>
            <person name="Andreopoulos B."/>
            <person name="Lu D."/>
            <person name="Skrede I."/>
            <person name="Drula E."/>
            <person name="Henrissat B."/>
            <person name="Morin E."/>
            <person name="Kohler A."/>
            <person name="Barry K."/>
            <person name="LaButti K."/>
            <person name="Morin E."/>
            <person name="Salamov A."/>
            <person name="Lipzen A."/>
            <person name="Mereny Z."/>
            <person name="Hegedus B."/>
            <person name="Baldrian P."/>
            <person name="Stursova M."/>
            <person name="Weitz H."/>
            <person name="Taylor A."/>
            <person name="Grigoriev I.V."/>
            <person name="Nagy L.G."/>
            <person name="Martin F."/>
            <person name="Kauserud H."/>
        </authorList>
    </citation>
    <scope>NUCLEOTIDE SEQUENCE</scope>
    <source>
        <strain evidence="4">CBHHK067</strain>
    </source>
</reference>
<dbReference type="EMBL" id="JARKIE010000101">
    <property type="protein sequence ID" value="KAJ7685928.1"/>
    <property type="molecule type" value="Genomic_DNA"/>
</dbReference>
<dbReference type="Gene3D" id="4.10.240.10">
    <property type="entry name" value="Zn(2)-C6 fungal-type DNA-binding domain"/>
    <property type="match status" value="1"/>
</dbReference>
<feature type="domain" description="Zn(2)-C6 fungal-type" evidence="3">
    <location>
        <begin position="23"/>
        <end position="57"/>
    </location>
</feature>
<evidence type="ECO:0000256" key="2">
    <source>
        <dbReference type="SAM" id="MobiDB-lite"/>
    </source>
</evidence>
<evidence type="ECO:0000313" key="4">
    <source>
        <dbReference type="EMBL" id="KAJ7685928.1"/>
    </source>
</evidence>
<sequence>MKDSQHSGCPAPFALKRRRTILACSHCRKRKIRCITTEQPPKNPCARCARRHLPCEYIAAPDQERDPAPPTHALLVHPAGSSESDPDSPPLKSRATWVPPLTAPDFSLGLKLEEQSISPPHWTHPLEISLGYSRPPSSASSCGGQDLSLPTPIQPFIHRRSPTSSLPGSYQLPLIAGHYDMACGSPRWDRPPLPYSMADQKYSSQHDGHGSTRLRLSSMREDMAREPCLGYPLDFELEFFGDAFPEYEWPSDSSSN</sequence>
<keyword evidence="1" id="KW-0539">Nucleus</keyword>
<dbReference type="InterPro" id="IPR036864">
    <property type="entry name" value="Zn2-C6_fun-type_DNA-bd_sf"/>
</dbReference>
<feature type="region of interest" description="Disordered" evidence="2">
    <location>
        <begin position="59"/>
        <end position="96"/>
    </location>
</feature>
<protein>
    <recommendedName>
        <fullName evidence="3">Zn(2)-C6 fungal-type domain-containing protein</fullName>
    </recommendedName>
</protein>
<dbReference type="CDD" id="cd00067">
    <property type="entry name" value="GAL4"/>
    <property type="match status" value="1"/>
</dbReference>
<dbReference type="PANTHER" id="PTHR31668">
    <property type="entry name" value="GLUCOSE TRANSPORT TRANSCRIPTION REGULATOR RGT1-RELATED-RELATED"/>
    <property type="match status" value="1"/>
</dbReference>
<dbReference type="PROSITE" id="PS50048">
    <property type="entry name" value="ZN2_CY6_FUNGAL_2"/>
    <property type="match status" value="1"/>
</dbReference>
<dbReference type="InterPro" id="IPR001138">
    <property type="entry name" value="Zn2Cys6_DnaBD"/>
</dbReference>
<accession>A0AAD7D924</accession>
<evidence type="ECO:0000259" key="3">
    <source>
        <dbReference type="PROSITE" id="PS50048"/>
    </source>
</evidence>
<dbReference type="GO" id="GO:0000981">
    <property type="term" value="F:DNA-binding transcription factor activity, RNA polymerase II-specific"/>
    <property type="evidence" value="ECO:0007669"/>
    <property type="project" value="InterPro"/>
</dbReference>
<name>A0AAD7D924_MYCRO</name>
<evidence type="ECO:0000313" key="5">
    <source>
        <dbReference type="Proteomes" id="UP001221757"/>
    </source>
</evidence>
<comment type="caution">
    <text evidence="4">The sequence shown here is derived from an EMBL/GenBank/DDBJ whole genome shotgun (WGS) entry which is preliminary data.</text>
</comment>
<gene>
    <name evidence="4" type="ORF">B0H17DRAFT_1072941</name>
</gene>
<proteinExistence type="predicted"/>
<dbReference type="PROSITE" id="PS00463">
    <property type="entry name" value="ZN2_CY6_FUNGAL_1"/>
    <property type="match status" value="1"/>
</dbReference>
<dbReference type="SUPFAM" id="SSF57701">
    <property type="entry name" value="Zn2/Cys6 DNA-binding domain"/>
    <property type="match status" value="1"/>
</dbReference>
<dbReference type="Proteomes" id="UP001221757">
    <property type="component" value="Unassembled WGS sequence"/>
</dbReference>